<reference evidence="1" key="1">
    <citation type="journal article" date="2011" name="PLoS Biol.">
        <title>Gene gain and loss during evolution of obligate parasitism in the white rust pathogen of Arabidopsis thaliana.</title>
        <authorList>
            <person name="Kemen E."/>
            <person name="Gardiner A."/>
            <person name="Schultz-Larsen T."/>
            <person name="Kemen A.C."/>
            <person name="Balmuth A.L."/>
            <person name="Robert-Seilaniantz A."/>
            <person name="Bailey K."/>
            <person name="Holub E."/>
            <person name="Studholme D.J."/>
            <person name="Maclean D."/>
            <person name="Jones J.D."/>
        </authorList>
    </citation>
    <scope>NUCLEOTIDE SEQUENCE</scope>
</reference>
<gene>
    <name evidence="1" type="primary">AlNc14C9G1131</name>
    <name evidence="1" type="ORF">ALNC14_012830</name>
</gene>
<dbReference type="HOGENOM" id="CLU_2502591_0_0_1"/>
<organism evidence="1">
    <name type="scientific">Albugo laibachii Nc14</name>
    <dbReference type="NCBI Taxonomy" id="890382"/>
    <lineage>
        <taxon>Eukaryota</taxon>
        <taxon>Sar</taxon>
        <taxon>Stramenopiles</taxon>
        <taxon>Oomycota</taxon>
        <taxon>Peronosporomycetes</taxon>
        <taxon>Albuginales</taxon>
        <taxon>Albuginaceae</taxon>
        <taxon>Albugo</taxon>
    </lineage>
</organism>
<dbReference type="AlphaFoldDB" id="F0W258"/>
<accession>F0W258</accession>
<protein>
    <submittedName>
        <fullName evidence="1">AlNc14C9G1131 protein</fullName>
    </submittedName>
</protein>
<proteinExistence type="predicted"/>
<sequence>MRGGTPFDSPLKYHIRVFQCFSKVSIHGLQAVFFFGEQQRPIGLCPHKLQARHGCKSGQENLWGSRACQSTKAEEQFGEYDGNTFE</sequence>
<reference evidence="1" key="2">
    <citation type="submission" date="2011-02" db="EMBL/GenBank/DDBJ databases">
        <authorList>
            <person name="MacLean D."/>
        </authorList>
    </citation>
    <scope>NUCLEOTIDE SEQUENCE</scope>
</reference>
<dbReference type="EMBL" id="FR824054">
    <property type="protein sequence ID" value="CCA15140.1"/>
    <property type="molecule type" value="Genomic_DNA"/>
</dbReference>
<name>F0W258_9STRA</name>
<evidence type="ECO:0000313" key="1">
    <source>
        <dbReference type="EMBL" id="CCA15140.1"/>
    </source>
</evidence>